<keyword evidence="8" id="KW-0812">Transmembrane</keyword>
<keyword evidence="8" id="KW-1133">Transmembrane helix</keyword>
<dbReference type="PANTHER" id="PTHR43876:SF7">
    <property type="entry name" value="UBIQUINONE BIOSYNTHESIS MONOOXYGENASE COQ6, MITOCHONDRIAL"/>
    <property type="match status" value="1"/>
</dbReference>
<evidence type="ECO:0000256" key="3">
    <source>
        <dbReference type="ARBA" id="ARBA00005349"/>
    </source>
</evidence>
<keyword evidence="11" id="KW-1185">Reference proteome</keyword>
<sequence length="403" mass="43394">MPEQSKILETDILISGGGVAGLTAAAAFGSAGFTTICVDPTPPVTEEGASGADMRSTAFLHPSRGVLEASGLWARLAPHAAPLQIMRIIDAGGEEHEARLTRDFDAADLSDEPFGWNFPNWLLRREMVAHLAEIPQVDFRPGVATTGLVTRESGAEVTLSDGSHVRARLVVAADGRNSFVREAAGIGVKTVRYGQKALAFSVTHPIPHGNVSTEIHRSGGPFTLVPLPDRDGSPSSAIVWMERAAEAERLAALPVEEFEAAMMERSTGILGPLKLVTRRAVWPMMTQIADRFSAQRVALIAEAAHVIPPIGAQGLNMSLADLTFLLKLAEEDPAHLGEAKMLDAYHRRRWPEVKAREIGIDLLNRASMVEARPLRDLRAGVLGALYSLKPVRKTLMRAGLGVR</sequence>
<dbReference type="InterPro" id="IPR051205">
    <property type="entry name" value="UbiH/COQ6_monooxygenase"/>
</dbReference>
<gene>
    <name evidence="10" type="ORF">TP2_07660</name>
</gene>
<dbReference type="GO" id="GO:0071949">
    <property type="term" value="F:FAD binding"/>
    <property type="evidence" value="ECO:0007669"/>
    <property type="project" value="InterPro"/>
</dbReference>
<dbReference type="RefSeq" id="WP_038077033.1">
    <property type="nucleotide sequence ID" value="NZ_AUND01000023.1"/>
</dbReference>
<accession>A0A074JB48</accession>
<dbReference type="eggNOG" id="COG0654">
    <property type="taxonomic scope" value="Bacteria"/>
</dbReference>
<keyword evidence="4" id="KW-0285">Flavoprotein</keyword>
<dbReference type="InterPro" id="IPR002938">
    <property type="entry name" value="FAD-bd"/>
</dbReference>
<evidence type="ECO:0000313" key="11">
    <source>
        <dbReference type="Proteomes" id="UP000027432"/>
    </source>
</evidence>
<evidence type="ECO:0000256" key="1">
    <source>
        <dbReference type="ARBA" id="ARBA00001974"/>
    </source>
</evidence>
<dbReference type="NCBIfam" id="NF005691">
    <property type="entry name" value="PRK07494.1"/>
    <property type="match status" value="1"/>
</dbReference>
<comment type="pathway">
    <text evidence="2">Cofactor biosynthesis; ubiquinone biosynthesis.</text>
</comment>
<keyword evidence="7" id="KW-0503">Monooxygenase</keyword>
<proteinExistence type="inferred from homology"/>
<evidence type="ECO:0000313" key="10">
    <source>
        <dbReference type="EMBL" id="KEO52808.1"/>
    </source>
</evidence>
<dbReference type="Pfam" id="PF01494">
    <property type="entry name" value="FAD_binding_3"/>
    <property type="match status" value="1"/>
</dbReference>
<dbReference type="STRING" id="1353537.TP2_07660"/>
<dbReference type="PANTHER" id="PTHR43876">
    <property type="entry name" value="UBIQUINONE BIOSYNTHESIS MONOOXYGENASE COQ6, MITOCHONDRIAL"/>
    <property type="match status" value="1"/>
</dbReference>
<evidence type="ECO:0000256" key="8">
    <source>
        <dbReference type="SAM" id="Phobius"/>
    </source>
</evidence>
<keyword evidence="8" id="KW-0472">Membrane</keyword>
<keyword evidence="6" id="KW-0560">Oxidoreductase</keyword>
<protein>
    <submittedName>
        <fullName evidence="10">2-octaprenyl-6-methoxyphenyl hydroxylase</fullName>
    </submittedName>
</protein>
<dbReference type="InterPro" id="IPR036188">
    <property type="entry name" value="FAD/NAD-bd_sf"/>
</dbReference>
<organism evidence="10 11">
    <name type="scientific">Thioclava pacifica DSM 10166</name>
    <dbReference type="NCBI Taxonomy" id="1353537"/>
    <lineage>
        <taxon>Bacteria</taxon>
        <taxon>Pseudomonadati</taxon>
        <taxon>Pseudomonadota</taxon>
        <taxon>Alphaproteobacteria</taxon>
        <taxon>Rhodobacterales</taxon>
        <taxon>Paracoccaceae</taxon>
        <taxon>Thioclava</taxon>
    </lineage>
</organism>
<dbReference type="InterPro" id="IPR010971">
    <property type="entry name" value="UbiH/COQ6"/>
</dbReference>
<comment type="similarity">
    <text evidence="3">Belongs to the UbiH/COQ6 family.</text>
</comment>
<evidence type="ECO:0000256" key="2">
    <source>
        <dbReference type="ARBA" id="ARBA00004749"/>
    </source>
</evidence>
<name>A0A074JB48_9RHOB</name>
<evidence type="ECO:0000256" key="6">
    <source>
        <dbReference type="ARBA" id="ARBA00023002"/>
    </source>
</evidence>
<dbReference type="OrthoDB" id="9796623at2"/>
<dbReference type="EMBL" id="AUND01000023">
    <property type="protein sequence ID" value="KEO52808.1"/>
    <property type="molecule type" value="Genomic_DNA"/>
</dbReference>
<dbReference type="SUPFAM" id="SSF51905">
    <property type="entry name" value="FAD/NAD(P)-binding domain"/>
    <property type="match status" value="1"/>
</dbReference>
<evidence type="ECO:0000256" key="5">
    <source>
        <dbReference type="ARBA" id="ARBA00022827"/>
    </source>
</evidence>
<dbReference type="AlphaFoldDB" id="A0A074JB48"/>
<dbReference type="PRINTS" id="PR00420">
    <property type="entry name" value="RNGMNOXGNASE"/>
</dbReference>
<evidence type="ECO:0000256" key="7">
    <source>
        <dbReference type="ARBA" id="ARBA00023033"/>
    </source>
</evidence>
<dbReference type="Gene3D" id="3.50.50.60">
    <property type="entry name" value="FAD/NAD(P)-binding domain"/>
    <property type="match status" value="2"/>
</dbReference>
<dbReference type="UniPathway" id="UPA00232"/>
<feature type="domain" description="FAD-binding" evidence="9">
    <location>
        <begin position="9"/>
        <end position="354"/>
    </location>
</feature>
<evidence type="ECO:0000256" key="4">
    <source>
        <dbReference type="ARBA" id="ARBA00022630"/>
    </source>
</evidence>
<comment type="caution">
    <text evidence="10">The sequence shown here is derived from an EMBL/GenBank/DDBJ whole genome shotgun (WGS) entry which is preliminary data.</text>
</comment>
<dbReference type="GO" id="GO:0006744">
    <property type="term" value="P:ubiquinone biosynthetic process"/>
    <property type="evidence" value="ECO:0007669"/>
    <property type="project" value="UniProtKB-UniPathway"/>
</dbReference>
<reference evidence="10 11" key="1">
    <citation type="submission" date="2013-07" db="EMBL/GenBank/DDBJ databases">
        <title>Thioclava pacifica DSM 10166 Genome Sequencing.</title>
        <authorList>
            <person name="Lai Q."/>
            <person name="Shao Z."/>
        </authorList>
    </citation>
    <scope>NUCLEOTIDE SEQUENCE [LARGE SCALE GENOMIC DNA]</scope>
    <source>
        <strain evidence="10 11">DSM 10166</strain>
    </source>
</reference>
<comment type="cofactor">
    <cofactor evidence="1">
        <name>FAD</name>
        <dbReference type="ChEBI" id="CHEBI:57692"/>
    </cofactor>
</comment>
<feature type="transmembrane region" description="Helical" evidence="8">
    <location>
        <begin position="12"/>
        <end position="33"/>
    </location>
</feature>
<dbReference type="GO" id="GO:0004497">
    <property type="term" value="F:monooxygenase activity"/>
    <property type="evidence" value="ECO:0007669"/>
    <property type="project" value="UniProtKB-KW"/>
</dbReference>
<evidence type="ECO:0000259" key="9">
    <source>
        <dbReference type="Pfam" id="PF01494"/>
    </source>
</evidence>
<keyword evidence="5" id="KW-0274">FAD</keyword>
<dbReference type="NCBIfam" id="TIGR01988">
    <property type="entry name" value="Ubi-OHases"/>
    <property type="match status" value="1"/>
</dbReference>
<dbReference type="Proteomes" id="UP000027432">
    <property type="component" value="Unassembled WGS sequence"/>
</dbReference>
<dbReference type="GO" id="GO:0016705">
    <property type="term" value="F:oxidoreductase activity, acting on paired donors, with incorporation or reduction of molecular oxygen"/>
    <property type="evidence" value="ECO:0007669"/>
    <property type="project" value="InterPro"/>
</dbReference>